<accession>A0ABW3XLN4</accession>
<sequence length="61" mass="6391">MTTRDELLEAAASTMRRGLQLNAEGADPSHPDYAKVMPAQHAAAAAGITPTEIWVAATADQ</sequence>
<dbReference type="RefSeq" id="WP_381329263.1">
    <property type="nucleotide sequence ID" value="NZ_JBHTMM010000043.1"/>
</dbReference>
<protein>
    <submittedName>
        <fullName evidence="1">Uncharacterized protein</fullName>
    </submittedName>
</protein>
<gene>
    <name evidence="1" type="ORF">ACFQ5X_28820</name>
</gene>
<comment type="caution">
    <text evidence="1">The sequence shown here is derived from an EMBL/GenBank/DDBJ whole genome shotgun (WGS) entry which is preliminary data.</text>
</comment>
<dbReference type="Proteomes" id="UP001597058">
    <property type="component" value="Unassembled WGS sequence"/>
</dbReference>
<name>A0ABW3XLN4_9ACTN</name>
<proteinExistence type="predicted"/>
<dbReference type="EMBL" id="JBHTMM010000043">
    <property type="protein sequence ID" value="MFD1309851.1"/>
    <property type="molecule type" value="Genomic_DNA"/>
</dbReference>
<keyword evidence="2" id="KW-1185">Reference proteome</keyword>
<organism evidence="1 2">
    <name type="scientific">Streptomyces kaempferi</name>
    <dbReference type="NCBI Taxonomy" id="333725"/>
    <lineage>
        <taxon>Bacteria</taxon>
        <taxon>Bacillati</taxon>
        <taxon>Actinomycetota</taxon>
        <taxon>Actinomycetes</taxon>
        <taxon>Kitasatosporales</taxon>
        <taxon>Streptomycetaceae</taxon>
        <taxon>Streptomyces</taxon>
    </lineage>
</organism>
<reference evidence="2" key="1">
    <citation type="journal article" date="2019" name="Int. J. Syst. Evol. Microbiol.">
        <title>The Global Catalogue of Microorganisms (GCM) 10K type strain sequencing project: providing services to taxonomists for standard genome sequencing and annotation.</title>
        <authorList>
            <consortium name="The Broad Institute Genomics Platform"/>
            <consortium name="The Broad Institute Genome Sequencing Center for Infectious Disease"/>
            <person name="Wu L."/>
            <person name="Ma J."/>
        </authorList>
    </citation>
    <scope>NUCLEOTIDE SEQUENCE [LARGE SCALE GENOMIC DNA]</scope>
    <source>
        <strain evidence="2">CGMCC 4.7020</strain>
    </source>
</reference>
<evidence type="ECO:0000313" key="1">
    <source>
        <dbReference type="EMBL" id="MFD1309851.1"/>
    </source>
</evidence>
<evidence type="ECO:0000313" key="2">
    <source>
        <dbReference type="Proteomes" id="UP001597058"/>
    </source>
</evidence>